<protein>
    <recommendedName>
        <fullName evidence="5">Flagellin</fullName>
    </recommendedName>
</protein>
<evidence type="ECO:0000313" key="4">
    <source>
        <dbReference type="EMBL" id="KKL70822.1"/>
    </source>
</evidence>
<dbReference type="Gene3D" id="3.30.70.2120">
    <property type="match status" value="1"/>
</dbReference>
<feature type="domain" description="Flagellin C-terminal" evidence="3">
    <location>
        <begin position="206"/>
        <end position="291"/>
    </location>
</feature>
<accession>A0A0F9H6F9</accession>
<dbReference type="InterPro" id="IPR046358">
    <property type="entry name" value="Flagellin_C"/>
</dbReference>
<evidence type="ECO:0000259" key="2">
    <source>
        <dbReference type="Pfam" id="PF00669"/>
    </source>
</evidence>
<evidence type="ECO:0000256" key="1">
    <source>
        <dbReference type="ARBA" id="ARBA00023143"/>
    </source>
</evidence>
<dbReference type="GO" id="GO:0009288">
    <property type="term" value="C:bacterial-type flagellum"/>
    <property type="evidence" value="ECO:0007669"/>
    <property type="project" value="InterPro"/>
</dbReference>
<dbReference type="InterPro" id="IPR001492">
    <property type="entry name" value="Flagellin"/>
</dbReference>
<comment type="caution">
    <text evidence="4">The sequence shown here is derived from an EMBL/GenBank/DDBJ whole genome shotgun (WGS) entry which is preliminary data.</text>
</comment>
<proteinExistence type="predicted"/>
<dbReference type="AlphaFoldDB" id="A0A0F9H6F9"/>
<gene>
    <name evidence="4" type="ORF">LCGC14_2101090</name>
</gene>
<keyword evidence="1" id="KW-0975">Bacterial flagellum</keyword>
<reference evidence="4" key="1">
    <citation type="journal article" date="2015" name="Nature">
        <title>Complex archaea that bridge the gap between prokaryotes and eukaryotes.</title>
        <authorList>
            <person name="Spang A."/>
            <person name="Saw J.H."/>
            <person name="Jorgensen S.L."/>
            <person name="Zaremba-Niedzwiedzka K."/>
            <person name="Martijn J."/>
            <person name="Lind A.E."/>
            <person name="van Eijk R."/>
            <person name="Schleper C."/>
            <person name="Guy L."/>
            <person name="Ettema T.J."/>
        </authorList>
    </citation>
    <scope>NUCLEOTIDE SEQUENCE</scope>
</reference>
<dbReference type="InterPro" id="IPR042187">
    <property type="entry name" value="Flagellin_C_sub2"/>
</dbReference>
<dbReference type="PANTHER" id="PTHR42792">
    <property type="entry name" value="FLAGELLIN"/>
    <property type="match status" value="1"/>
</dbReference>
<evidence type="ECO:0008006" key="5">
    <source>
        <dbReference type="Google" id="ProtNLM"/>
    </source>
</evidence>
<dbReference type="PANTHER" id="PTHR42792:SF2">
    <property type="entry name" value="FLAGELLIN"/>
    <property type="match status" value="1"/>
</dbReference>
<name>A0A0F9H6F9_9ZZZZ</name>
<dbReference type="Pfam" id="PF00700">
    <property type="entry name" value="Flagellin_C"/>
    <property type="match status" value="1"/>
</dbReference>
<feature type="domain" description="Flagellin N-terminal" evidence="2">
    <location>
        <begin position="2"/>
        <end position="57"/>
    </location>
</feature>
<dbReference type="Pfam" id="PF00669">
    <property type="entry name" value="Flagellin_N"/>
    <property type="match status" value="1"/>
</dbReference>
<dbReference type="EMBL" id="LAZR01025781">
    <property type="protein sequence ID" value="KKL70822.1"/>
    <property type="molecule type" value="Genomic_DNA"/>
</dbReference>
<dbReference type="Gene3D" id="1.20.1330.10">
    <property type="entry name" value="f41 fragment of flagellin, N-terminal domain"/>
    <property type="match status" value="1"/>
</dbReference>
<organism evidence="4">
    <name type="scientific">marine sediment metagenome</name>
    <dbReference type="NCBI Taxonomy" id="412755"/>
    <lineage>
        <taxon>unclassified sequences</taxon>
        <taxon>metagenomes</taxon>
        <taxon>ecological metagenomes</taxon>
    </lineage>
</organism>
<evidence type="ECO:0000259" key="3">
    <source>
        <dbReference type="Pfam" id="PF00700"/>
    </source>
</evidence>
<sequence length="292" mass="30155">ISNILSRMKELATQAASSNTTASDRTNIATEVDTLESEIDRIANSTKFGGTKLIDGSFGSTSVSDFGALAATFDINSVDVSNASAQTTFNVVITTTATAKVLTIDDGTTTQALSVTFNDTDLEEGETKTLSFSNLGISVVVNADFDANANITTGIMTTGVLGASKFQVGNENNADNQISFSLGDLTVAGLSVNVDVGNLSGAQTALTTIDSAITTLANKRSEIGVAQNRFGFASANLATSIENITAAESVIRDADLAFETINFTKNQILTQAGISILAQANLAPQSVLSLLG</sequence>
<dbReference type="InterPro" id="IPR001029">
    <property type="entry name" value="Flagellin_N"/>
</dbReference>
<dbReference type="GO" id="GO:0005198">
    <property type="term" value="F:structural molecule activity"/>
    <property type="evidence" value="ECO:0007669"/>
    <property type="project" value="InterPro"/>
</dbReference>
<dbReference type="SUPFAM" id="SSF64518">
    <property type="entry name" value="Phase 1 flagellin"/>
    <property type="match status" value="1"/>
</dbReference>
<feature type="non-terminal residue" evidence="4">
    <location>
        <position position="1"/>
    </location>
</feature>
<dbReference type="Gene3D" id="6.10.10.10">
    <property type="entry name" value="Flagellar export chaperone, C-terminal domain"/>
    <property type="match status" value="1"/>
</dbReference>